<feature type="coiled-coil region" evidence="1">
    <location>
        <begin position="174"/>
        <end position="205"/>
    </location>
</feature>
<dbReference type="AlphaFoldDB" id="A0A9P6CP66"/>
<organism evidence="3 4">
    <name type="scientific">Collybia nuda</name>
    <dbReference type="NCBI Taxonomy" id="64659"/>
    <lineage>
        <taxon>Eukaryota</taxon>
        <taxon>Fungi</taxon>
        <taxon>Dikarya</taxon>
        <taxon>Basidiomycota</taxon>
        <taxon>Agaricomycotina</taxon>
        <taxon>Agaricomycetes</taxon>
        <taxon>Agaricomycetidae</taxon>
        <taxon>Agaricales</taxon>
        <taxon>Tricholomatineae</taxon>
        <taxon>Clitocybaceae</taxon>
        <taxon>Collybia</taxon>
    </lineage>
</organism>
<reference evidence="3" key="1">
    <citation type="submission" date="2020-11" db="EMBL/GenBank/DDBJ databases">
        <authorList>
            <consortium name="DOE Joint Genome Institute"/>
            <person name="Ahrendt S."/>
            <person name="Riley R."/>
            <person name="Andreopoulos W."/>
            <person name="Labutti K."/>
            <person name="Pangilinan J."/>
            <person name="Ruiz-Duenas F.J."/>
            <person name="Barrasa J.M."/>
            <person name="Sanchez-Garcia M."/>
            <person name="Camarero S."/>
            <person name="Miyauchi S."/>
            <person name="Serrano A."/>
            <person name="Linde D."/>
            <person name="Babiker R."/>
            <person name="Drula E."/>
            <person name="Ayuso-Fernandez I."/>
            <person name="Pacheco R."/>
            <person name="Padilla G."/>
            <person name="Ferreira P."/>
            <person name="Barriuso J."/>
            <person name="Kellner H."/>
            <person name="Castanera R."/>
            <person name="Alfaro M."/>
            <person name="Ramirez L."/>
            <person name="Pisabarro A.G."/>
            <person name="Kuo A."/>
            <person name="Tritt A."/>
            <person name="Lipzen A."/>
            <person name="He G."/>
            <person name="Yan M."/>
            <person name="Ng V."/>
            <person name="Cullen D."/>
            <person name="Martin F."/>
            <person name="Rosso M.-N."/>
            <person name="Henrissat B."/>
            <person name="Hibbett D."/>
            <person name="Martinez A.T."/>
            <person name="Grigoriev I.V."/>
        </authorList>
    </citation>
    <scope>NUCLEOTIDE SEQUENCE</scope>
    <source>
        <strain evidence="3">CBS 247.69</strain>
    </source>
</reference>
<protein>
    <submittedName>
        <fullName evidence="3">Uncharacterized protein</fullName>
    </submittedName>
</protein>
<dbReference type="OrthoDB" id="3058840at2759"/>
<evidence type="ECO:0000256" key="1">
    <source>
        <dbReference type="SAM" id="Coils"/>
    </source>
</evidence>
<proteinExistence type="predicted"/>
<gene>
    <name evidence="3" type="ORF">BDZ94DRAFT_1182777</name>
</gene>
<comment type="caution">
    <text evidence="3">The sequence shown here is derived from an EMBL/GenBank/DDBJ whole genome shotgun (WGS) entry which is preliminary data.</text>
</comment>
<dbReference type="EMBL" id="MU150231">
    <property type="protein sequence ID" value="KAF9468970.1"/>
    <property type="molecule type" value="Genomic_DNA"/>
</dbReference>
<evidence type="ECO:0000313" key="3">
    <source>
        <dbReference type="EMBL" id="KAF9468970.1"/>
    </source>
</evidence>
<keyword evidence="4" id="KW-1185">Reference proteome</keyword>
<name>A0A9P6CP66_9AGAR</name>
<evidence type="ECO:0000256" key="2">
    <source>
        <dbReference type="SAM" id="MobiDB-lite"/>
    </source>
</evidence>
<keyword evidence="1" id="KW-0175">Coiled coil</keyword>
<accession>A0A9P6CP66</accession>
<dbReference type="Proteomes" id="UP000807353">
    <property type="component" value="Unassembled WGS sequence"/>
</dbReference>
<sequence>MYFDSVEKPAKPRLPDPHYKGRNGYEESNPTDLKEIPDNVPPTVEQLIRHRLAQYVLTQKDRPIPTLEEMARDKGTSPSLPNLKEQITKAQKQHLTDLERLYTLHAEEYLDDAKERYMAVDDLLLDPENGLDDAAAETYSKVDELFNDPRKYPSILSVWEDSISHMRHAHLRHLQYLREEYRKAEQLAEAQIAKEEAERKAQEALFPSSIEDFYMKPKDVQHRAARFLLLTDSSKQEKTLSEFGWAWRQVKPLQDEMKVNASKLSLYVYSFLYKPIARIHGRDSGPCY</sequence>
<evidence type="ECO:0000313" key="4">
    <source>
        <dbReference type="Proteomes" id="UP000807353"/>
    </source>
</evidence>
<feature type="compositionally biased region" description="Basic and acidic residues" evidence="2">
    <location>
        <begin position="1"/>
        <end position="25"/>
    </location>
</feature>
<feature type="region of interest" description="Disordered" evidence="2">
    <location>
        <begin position="1"/>
        <end position="38"/>
    </location>
</feature>